<sequence>MRASIAIAITAATAVSAVCNPSYNVPTSTECFTGCNVKAGSAVLPGWTMDSTSEKFVESLKLMCSKGTPEYSEFMTVAGSCMMTCKGDNPELFVAEHAGACAWYGAHKDDVCAGEATTSGNVTTSAAATSASTSATTTGAPVAPVASSKSVVASGTSAVVSPPAASSDVAEGAANKLQISGLAMALVAGAGYLAL</sequence>
<evidence type="ECO:0000313" key="3">
    <source>
        <dbReference type="Proteomes" id="UP001473302"/>
    </source>
</evidence>
<proteinExistence type="predicted"/>
<comment type="caution">
    <text evidence="2">The sequence shown here is derived from an EMBL/GenBank/DDBJ whole genome shotgun (WGS) entry which is preliminary data.</text>
</comment>
<dbReference type="EMBL" id="BAABUK010000002">
    <property type="protein sequence ID" value="GAA5806880.1"/>
    <property type="molecule type" value="Genomic_DNA"/>
</dbReference>
<dbReference type="Proteomes" id="UP001473302">
    <property type="component" value="Unassembled WGS sequence"/>
</dbReference>
<feature type="signal peptide" evidence="1">
    <location>
        <begin position="1"/>
        <end position="17"/>
    </location>
</feature>
<evidence type="ECO:0000256" key="1">
    <source>
        <dbReference type="SAM" id="SignalP"/>
    </source>
</evidence>
<accession>A0ABP9YJ54</accession>
<evidence type="ECO:0000313" key="2">
    <source>
        <dbReference type="EMBL" id="GAA5806880.1"/>
    </source>
</evidence>
<keyword evidence="1" id="KW-0732">Signal</keyword>
<evidence type="ECO:0008006" key="4">
    <source>
        <dbReference type="Google" id="ProtNLM"/>
    </source>
</evidence>
<organism evidence="2 3">
    <name type="scientific">Mucor flavus</name>
    <dbReference type="NCBI Taxonomy" id="439312"/>
    <lineage>
        <taxon>Eukaryota</taxon>
        <taxon>Fungi</taxon>
        <taxon>Fungi incertae sedis</taxon>
        <taxon>Mucoromycota</taxon>
        <taxon>Mucoromycotina</taxon>
        <taxon>Mucoromycetes</taxon>
        <taxon>Mucorales</taxon>
        <taxon>Mucorineae</taxon>
        <taxon>Mucoraceae</taxon>
        <taxon>Mucor</taxon>
    </lineage>
</organism>
<gene>
    <name evidence="2" type="ORF">MFLAVUS_000228</name>
</gene>
<protein>
    <recommendedName>
        <fullName evidence="4">Secreted protein</fullName>
    </recommendedName>
</protein>
<reference evidence="2 3" key="1">
    <citation type="submission" date="2024-04" db="EMBL/GenBank/DDBJ databases">
        <title>genome sequences of Mucor flavus KT1a and Helicostylum pulchrum KT1b strains isolated from the surface of a dry-aged beef.</title>
        <authorList>
            <person name="Toyotome T."/>
            <person name="Hosono M."/>
            <person name="Torimaru M."/>
            <person name="Fukuda K."/>
            <person name="Mikami N."/>
        </authorList>
    </citation>
    <scope>NUCLEOTIDE SEQUENCE [LARGE SCALE GENOMIC DNA]</scope>
    <source>
        <strain evidence="2 3">KT1a</strain>
    </source>
</reference>
<keyword evidence="3" id="KW-1185">Reference proteome</keyword>
<feature type="chain" id="PRO_5047202664" description="Secreted protein" evidence="1">
    <location>
        <begin position="18"/>
        <end position="195"/>
    </location>
</feature>
<name>A0ABP9YJ54_9FUNG</name>